<evidence type="ECO:0000313" key="3">
    <source>
        <dbReference type="EMBL" id="TMW62644.1"/>
    </source>
</evidence>
<dbReference type="CDD" id="cd01763">
    <property type="entry name" value="Ubl_SUMO_like"/>
    <property type="match status" value="3"/>
</dbReference>
<feature type="region of interest" description="Disordered" evidence="1">
    <location>
        <begin position="24"/>
        <end position="72"/>
    </location>
</feature>
<dbReference type="PANTHER" id="PTHR47813">
    <property type="entry name" value="UBIQUITIN-LIKE SUPERFAMILY PROTEIN"/>
    <property type="match status" value="1"/>
</dbReference>
<protein>
    <recommendedName>
        <fullName evidence="2">Ubiquitin-like domain-containing protein</fullName>
    </recommendedName>
</protein>
<dbReference type="SUPFAM" id="SSF54236">
    <property type="entry name" value="Ubiquitin-like"/>
    <property type="match status" value="3"/>
</dbReference>
<feature type="compositionally biased region" description="Polar residues" evidence="1">
    <location>
        <begin position="49"/>
        <end position="58"/>
    </location>
</feature>
<name>A0A8K1CGK1_PYTOL</name>
<dbReference type="InterPro" id="IPR000626">
    <property type="entry name" value="Ubiquitin-like_dom"/>
</dbReference>
<gene>
    <name evidence="3" type="ORF">Poli38472_005262</name>
</gene>
<dbReference type="Proteomes" id="UP000794436">
    <property type="component" value="Unassembled WGS sequence"/>
</dbReference>
<dbReference type="PROSITE" id="PS50053">
    <property type="entry name" value="UBIQUITIN_2"/>
    <property type="match status" value="2"/>
</dbReference>
<reference evidence="3" key="1">
    <citation type="submission" date="2019-03" db="EMBL/GenBank/DDBJ databases">
        <title>Long read genome sequence of the mycoparasitic Pythium oligandrum ATCC 38472 isolated from sugarbeet rhizosphere.</title>
        <authorList>
            <person name="Gaulin E."/>
        </authorList>
    </citation>
    <scope>NUCLEOTIDE SEQUENCE</scope>
    <source>
        <strain evidence="3">ATCC 38472_TT</strain>
    </source>
</reference>
<sequence length="411" mass="46216">MSSDEDEVKLYNALERNQKRRQVFVTLSSSESEDDGVDTPPSKKRSRLSRGTESSPESASKPAVRSIPQSLVLEIDDENDDLYTAEEREKEMRRHFEIEQEIQRRLEQDTLLNQTRAIMSVSTSFQSQSTHDSVNKGVISLDSDDDDVQILGALSAPVQKIAAPPTTQNKGERITLNVRSNGSTTDEIAICMRDTFDVLYERFCDVHGLPRSAVQMSLDGEALRLSDTPESCDLESGDLIDAKVDFSKQDVRNKKQLLRLRLVVRDRRPETFRIDATSTLEKLHASFCKKHQISDPEDVELLSVGGDPLFLSQTIEESGLLDGDEISVEIKNFVDPSAIELRLRFDAKTTTTFHIAPSKKVEDLVRQIAEQRGTQPGLISLQLDGENMDPRSTLQYYDLEGGELIEVKIRS</sequence>
<organism evidence="3 4">
    <name type="scientific">Pythium oligandrum</name>
    <name type="common">Mycoparasitic fungus</name>
    <dbReference type="NCBI Taxonomy" id="41045"/>
    <lineage>
        <taxon>Eukaryota</taxon>
        <taxon>Sar</taxon>
        <taxon>Stramenopiles</taxon>
        <taxon>Oomycota</taxon>
        <taxon>Peronosporomycetes</taxon>
        <taxon>Pythiales</taxon>
        <taxon>Pythiaceae</taxon>
        <taxon>Pythium</taxon>
    </lineage>
</organism>
<evidence type="ECO:0000256" key="1">
    <source>
        <dbReference type="SAM" id="MobiDB-lite"/>
    </source>
</evidence>
<evidence type="ECO:0000259" key="2">
    <source>
        <dbReference type="PROSITE" id="PS50053"/>
    </source>
</evidence>
<evidence type="ECO:0000313" key="4">
    <source>
        <dbReference type="Proteomes" id="UP000794436"/>
    </source>
</evidence>
<dbReference type="AlphaFoldDB" id="A0A8K1CGK1"/>
<proteinExistence type="predicted"/>
<dbReference type="InterPro" id="IPR022617">
    <property type="entry name" value="Rad60/SUMO-like_dom"/>
</dbReference>
<dbReference type="PANTHER" id="PTHR47813:SF2">
    <property type="entry name" value="UBIQUITIN-LIKE SUPERFAMILY PROTEIN"/>
    <property type="match status" value="1"/>
</dbReference>
<dbReference type="Pfam" id="PF11976">
    <property type="entry name" value="Rad60-SLD"/>
    <property type="match status" value="3"/>
</dbReference>
<feature type="domain" description="Ubiquitin-like" evidence="2">
    <location>
        <begin position="174"/>
        <end position="240"/>
    </location>
</feature>
<dbReference type="OrthoDB" id="442921at2759"/>
<feature type="domain" description="Ubiquitin-like" evidence="2">
    <location>
        <begin position="339"/>
        <end position="411"/>
    </location>
</feature>
<dbReference type="InterPro" id="IPR029071">
    <property type="entry name" value="Ubiquitin-like_domsf"/>
</dbReference>
<accession>A0A8K1CGK1</accession>
<dbReference type="SMART" id="SM00213">
    <property type="entry name" value="UBQ"/>
    <property type="match status" value="3"/>
</dbReference>
<dbReference type="Gene3D" id="3.10.20.90">
    <property type="entry name" value="Phosphatidylinositol 3-kinase Catalytic Subunit, Chain A, domain 1"/>
    <property type="match status" value="3"/>
</dbReference>
<dbReference type="EMBL" id="SPLM01000073">
    <property type="protein sequence ID" value="TMW62644.1"/>
    <property type="molecule type" value="Genomic_DNA"/>
</dbReference>
<keyword evidence="4" id="KW-1185">Reference proteome</keyword>
<comment type="caution">
    <text evidence="3">The sequence shown here is derived from an EMBL/GenBank/DDBJ whole genome shotgun (WGS) entry which is preliminary data.</text>
</comment>